<proteinExistence type="predicted"/>
<dbReference type="EMBL" id="AZHW01000765">
    <property type="protein sequence ID" value="ETW96606.1"/>
    <property type="molecule type" value="Genomic_DNA"/>
</dbReference>
<dbReference type="HOGENOM" id="CLU_2272262_0_0_7"/>
<keyword evidence="2" id="KW-1185">Reference proteome</keyword>
<gene>
    <name evidence="1" type="ORF">ETSY1_25925</name>
</gene>
<reference evidence="1 2" key="1">
    <citation type="journal article" date="2014" name="Nature">
        <title>An environmental bacterial taxon with a large and distinct metabolic repertoire.</title>
        <authorList>
            <person name="Wilson M.C."/>
            <person name="Mori T."/>
            <person name="Ruckert C."/>
            <person name="Uria A.R."/>
            <person name="Helf M.J."/>
            <person name="Takada K."/>
            <person name="Gernert C."/>
            <person name="Steffens U.A."/>
            <person name="Heycke N."/>
            <person name="Schmitt S."/>
            <person name="Rinke C."/>
            <person name="Helfrich E.J."/>
            <person name="Brachmann A.O."/>
            <person name="Gurgui C."/>
            <person name="Wakimoto T."/>
            <person name="Kracht M."/>
            <person name="Crusemann M."/>
            <person name="Hentschel U."/>
            <person name="Abe I."/>
            <person name="Matsunaga S."/>
            <person name="Kalinowski J."/>
            <person name="Takeyama H."/>
            <person name="Piel J."/>
        </authorList>
    </citation>
    <scope>NUCLEOTIDE SEQUENCE [LARGE SCALE GENOMIC DNA]</scope>
    <source>
        <strain evidence="2">TSY1</strain>
    </source>
</reference>
<comment type="caution">
    <text evidence="1">The sequence shown here is derived from an EMBL/GenBank/DDBJ whole genome shotgun (WGS) entry which is preliminary data.</text>
</comment>
<dbReference type="AlphaFoldDB" id="W4LGZ0"/>
<dbReference type="Proteomes" id="UP000019141">
    <property type="component" value="Unassembled WGS sequence"/>
</dbReference>
<sequence length="102" mass="12011">MNRWLAYLFVGIMLITVVGQGIKLLTYDQEPVREAVLHESQLLPFLYEIQSSDPQIYANTLFNLSRIRHARRGRDRYQFEEIVAAQTLMQRLTGVPIERFQK</sequence>
<evidence type="ECO:0000313" key="2">
    <source>
        <dbReference type="Proteomes" id="UP000019141"/>
    </source>
</evidence>
<protein>
    <submittedName>
        <fullName evidence="1">Uncharacterized protein</fullName>
    </submittedName>
</protein>
<name>W4LGZ0_ENTF1</name>
<evidence type="ECO:0000313" key="1">
    <source>
        <dbReference type="EMBL" id="ETW96606.1"/>
    </source>
</evidence>
<accession>W4LGZ0</accession>
<organism evidence="1 2">
    <name type="scientific">Entotheonella factor</name>
    <dbReference type="NCBI Taxonomy" id="1429438"/>
    <lineage>
        <taxon>Bacteria</taxon>
        <taxon>Pseudomonadati</taxon>
        <taxon>Nitrospinota/Tectimicrobiota group</taxon>
        <taxon>Candidatus Tectimicrobiota</taxon>
        <taxon>Candidatus Entotheonellia</taxon>
        <taxon>Candidatus Entotheonellales</taxon>
        <taxon>Candidatus Entotheonellaceae</taxon>
        <taxon>Candidatus Entotheonella</taxon>
    </lineage>
</organism>